<reference evidence="2 3" key="1">
    <citation type="submission" date="2018-09" db="EMBL/GenBank/DDBJ databases">
        <title>The draft genome of Acinetobacter spp. strains.</title>
        <authorList>
            <person name="Qin J."/>
            <person name="Feng Y."/>
            <person name="Zong Z."/>
        </authorList>
    </citation>
    <scope>NUCLEOTIDE SEQUENCE [LARGE SCALE GENOMIC DNA]</scope>
    <source>
        <strain evidence="2 3">WCHAc060012</strain>
    </source>
</reference>
<sequence length="400" mass="43269">MKKIFTILALTGVITACGGNDSSDNSSTPNPPVTKTGILTDGVISGVSYSTNSGLTGMTGANGEFQYKDGDKVKFTIGSVQLGDEITAQARVTPLDLAQEDNRRTNLLVFLQSLDRNRQHDDGISVDKDTSDALKGVTINFNQSPANFIIDPVFITSLTNAKLPTTPISPEQAKKNFQKAFYKDIAGVWQFFDNSNTQVPEVLIYIAEDGTYYLGEFTPEDDVGAPGIEVGKLNWDAINTKISPSIEEDSNGEWGLSHPIGYHTLGFDGNNLIIGEPNIQETYIGTRVSNKADNIVGSWIYTDDANQVFSFFESGYYIMLDPAGDTYAQPGEPPCGGAGVEFGKYTINNQILNIHNVSIDTNGCAGIHDEDGASNLPFSINKDKLELGSENGTAKFDRIQ</sequence>
<feature type="signal peptide" evidence="1">
    <location>
        <begin position="1"/>
        <end position="18"/>
    </location>
</feature>
<evidence type="ECO:0000313" key="3">
    <source>
        <dbReference type="Proteomes" id="UP000282388"/>
    </source>
</evidence>
<dbReference type="RefSeq" id="WP_120403281.1">
    <property type="nucleotide sequence ID" value="NZ_RAXV01000031.1"/>
</dbReference>
<organism evidence="2 3">
    <name type="scientific">Acinetobacter tianfuensis</name>
    <dbReference type="NCBI Taxonomy" id="2419603"/>
    <lineage>
        <taxon>Bacteria</taxon>
        <taxon>Pseudomonadati</taxon>
        <taxon>Pseudomonadota</taxon>
        <taxon>Gammaproteobacteria</taxon>
        <taxon>Moraxellales</taxon>
        <taxon>Moraxellaceae</taxon>
        <taxon>Acinetobacter</taxon>
    </lineage>
</organism>
<feature type="chain" id="PRO_5017482422" evidence="1">
    <location>
        <begin position="19"/>
        <end position="400"/>
    </location>
</feature>
<dbReference type="EMBL" id="RAXV01000031">
    <property type="protein sequence ID" value="RKG29875.1"/>
    <property type="molecule type" value="Genomic_DNA"/>
</dbReference>
<accession>A0A3A8E5H4</accession>
<dbReference type="OrthoDB" id="5592990at2"/>
<dbReference type="Proteomes" id="UP000282388">
    <property type="component" value="Unassembled WGS sequence"/>
</dbReference>
<evidence type="ECO:0000256" key="1">
    <source>
        <dbReference type="SAM" id="SignalP"/>
    </source>
</evidence>
<comment type="caution">
    <text evidence="2">The sequence shown here is derived from an EMBL/GenBank/DDBJ whole genome shotgun (WGS) entry which is preliminary data.</text>
</comment>
<gene>
    <name evidence="2" type="ORF">D7V32_13030</name>
</gene>
<evidence type="ECO:0000313" key="2">
    <source>
        <dbReference type="EMBL" id="RKG29875.1"/>
    </source>
</evidence>
<dbReference type="AlphaFoldDB" id="A0A3A8E5H4"/>
<name>A0A3A8E5H4_9GAMM</name>
<keyword evidence="1" id="KW-0732">Signal</keyword>
<dbReference type="PROSITE" id="PS51257">
    <property type="entry name" value="PROKAR_LIPOPROTEIN"/>
    <property type="match status" value="1"/>
</dbReference>
<protein>
    <submittedName>
        <fullName evidence="2">Uncharacterized protein</fullName>
    </submittedName>
</protein>
<proteinExistence type="predicted"/>
<keyword evidence="3" id="KW-1185">Reference proteome</keyword>